<sequence length="203" mass="22663">MASEGQTIAAGNFPALGKKSTFDTFIEIGSQSHTSTSNTMPPEKQNPPTSPSMDVTFDNPRDIETQPLPATRQTESIKRWLFAIVVSILVCGLNTVIAQLSFPSLEIEWSYIIATFAAWLWAFSRPPRPASTTHSNGHLITRESLHMFSCGVIFTAYLCIAFVMLYRAYKDLQEREAKTEDLLMILETMDLIELVASKRQVVA</sequence>
<comment type="caution">
    <text evidence="3">The sequence shown here is derived from an EMBL/GenBank/DDBJ whole genome shotgun (WGS) entry which is preliminary data.</text>
</comment>
<keyword evidence="2" id="KW-0472">Membrane</keyword>
<keyword evidence="2" id="KW-0812">Transmembrane</keyword>
<evidence type="ECO:0000256" key="1">
    <source>
        <dbReference type="SAM" id="MobiDB-lite"/>
    </source>
</evidence>
<dbReference type="EMBL" id="JAZHXI010000006">
    <property type="protein sequence ID" value="KAL2070181.1"/>
    <property type="molecule type" value="Genomic_DNA"/>
</dbReference>
<gene>
    <name evidence="3" type="ORF">VTL71DRAFT_13207</name>
</gene>
<organism evidence="3 4">
    <name type="scientific">Oculimacula yallundae</name>
    <dbReference type="NCBI Taxonomy" id="86028"/>
    <lineage>
        <taxon>Eukaryota</taxon>
        <taxon>Fungi</taxon>
        <taxon>Dikarya</taxon>
        <taxon>Ascomycota</taxon>
        <taxon>Pezizomycotina</taxon>
        <taxon>Leotiomycetes</taxon>
        <taxon>Helotiales</taxon>
        <taxon>Ploettnerulaceae</taxon>
        <taxon>Oculimacula</taxon>
    </lineage>
</organism>
<proteinExistence type="predicted"/>
<feature type="region of interest" description="Disordered" evidence="1">
    <location>
        <begin position="31"/>
        <end position="55"/>
    </location>
</feature>
<feature type="transmembrane region" description="Helical" evidence="2">
    <location>
        <begin position="145"/>
        <end position="166"/>
    </location>
</feature>
<keyword evidence="2" id="KW-1133">Transmembrane helix</keyword>
<dbReference type="Proteomes" id="UP001595075">
    <property type="component" value="Unassembled WGS sequence"/>
</dbReference>
<evidence type="ECO:0000313" key="4">
    <source>
        <dbReference type="Proteomes" id="UP001595075"/>
    </source>
</evidence>
<keyword evidence="4" id="KW-1185">Reference proteome</keyword>
<accession>A0ABR4CJP2</accession>
<reference evidence="3 4" key="1">
    <citation type="journal article" date="2024" name="Commun. Biol.">
        <title>Comparative genomic analysis of thermophilic fungi reveals convergent evolutionary adaptations and gene losses.</title>
        <authorList>
            <person name="Steindorff A.S."/>
            <person name="Aguilar-Pontes M.V."/>
            <person name="Robinson A.J."/>
            <person name="Andreopoulos B."/>
            <person name="LaButti K."/>
            <person name="Kuo A."/>
            <person name="Mondo S."/>
            <person name="Riley R."/>
            <person name="Otillar R."/>
            <person name="Haridas S."/>
            <person name="Lipzen A."/>
            <person name="Grimwood J."/>
            <person name="Schmutz J."/>
            <person name="Clum A."/>
            <person name="Reid I.D."/>
            <person name="Moisan M.C."/>
            <person name="Butler G."/>
            <person name="Nguyen T.T.M."/>
            <person name="Dewar K."/>
            <person name="Conant G."/>
            <person name="Drula E."/>
            <person name="Henrissat B."/>
            <person name="Hansel C."/>
            <person name="Singer S."/>
            <person name="Hutchinson M.I."/>
            <person name="de Vries R.P."/>
            <person name="Natvig D.O."/>
            <person name="Powell A.J."/>
            <person name="Tsang A."/>
            <person name="Grigoriev I.V."/>
        </authorList>
    </citation>
    <scope>NUCLEOTIDE SEQUENCE [LARGE SCALE GENOMIC DNA]</scope>
    <source>
        <strain evidence="3 4">CBS 494.80</strain>
    </source>
</reference>
<evidence type="ECO:0000256" key="2">
    <source>
        <dbReference type="SAM" id="Phobius"/>
    </source>
</evidence>
<feature type="compositionally biased region" description="Polar residues" evidence="1">
    <location>
        <begin position="31"/>
        <end position="40"/>
    </location>
</feature>
<feature type="transmembrane region" description="Helical" evidence="2">
    <location>
        <begin position="108"/>
        <end position="124"/>
    </location>
</feature>
<evidence type="ECO:0000313" key="3">
    <source>
        <dbReference type="EMBL" id="KAL2070181.1"/>
    </source>
</evidence>
<feature type="transmembrane region" description="Helical" evidence="2">
    <location>
        <begin position="80"/>
        <end position="102"/>
    </location>
</feature>
<name>A0ABR4CJP2_9HELO</name>
<protein>
    <submittedName>
        <fullName evidence="3">Uncharacterized protein</fullName>
    </submittedName>
</protein>